<sequence length="148" mass="16923">MIAAAEREEGVEDVILPSYRALNSKPYCLWPSLEGLFDYQMFDINIDEYLDDEVEHVREVLEAICKEGIVRPPTQLEKRQIISLVGGFQAVADLDAYHAFISSLKIPNITLDFSHLKRLGHVFVVEDVRILHKVLEMLSATEELIDPR</sequence>
<reference evidence="1" key="1">
    <citation type="submission" date="2020-11" db="EMBL/GenBank/DDBJ databases">
        <authorList>
            <consortium name="DOE Joint Genome Institute"/>
            <person name="Ahrendt S."/>
            <person name="Riley R."/>
            <person name="Andreopoulos W."/>
            <person name="Labutti K."/>
            <person name="Pangilinan J."/>
            <person name="Ruiz-Duenas F.J."/>
            <person name="Barrasa J.M."/>
            <person name="Sanchez-Garcia M."/>
            <person name="Camarero S."/>
            <person name="Miyauchi S."/>
            <person name="Serrano A."/>
            <person name="Linde D."/>
            <person name="Babiker R."/>
            <person name="Drula E."/>
            <person name="Ayuso-Fernandez I."/>
            <person name="Pacheco R."/>
            <person name="Padilla G."/>
            <person name="Ferreira P."/>
            <person name="Barriuso J."/>
            <person name="Kellner H."/>
            <person name="Castanera R."/>
            <person name="Alfaro M."/>
            <person name="Ramirez L."/>
            <person name="Pisabarro A.G."/>
            <person name="Kuo A."/>
            <person name="Tritt A."/>
            <person name="Lipzen A."/>
            <person name="He G."/>
            <person name="Yan M."/>
            <person name="Ng V."/>
            <person name="Cullen D."/>
            <person name="Martin F."/>
            <person name="Rosso M.-N."/>
            <person name="Henrissat B."/>
            <person name="Hibbett D."/>
            <person name="Martinez A.T."/>
            <person name="Grigoriev I.V."/>
        </authorList>
    </citation>
    <scope>NUCLEOTIDE SEQUENCE</scope>
    <source>
        <strain evidence="1">CBS 247.69</strain>
    </source>
</reference>
<dbReference type="Proteomes" id="UP000807353">
    <property type="component" value="Unassembled WGS sequence"/>
</dbReference>
<evidence type="ECO:0000313" key="2">
    <source>
        <dbReference type="Proteomes" id="UP000807353"/>
    </source>
</evidence>
<evidence type="ECO:0000313" key="1">
    <source>
        <dbReference type="EMBL" id="KAF9456886.1"/>
    </source>
</evidence>
<comment type="caution">
    <text evidence="1">The sequence shown here is derived from an EMBL/GenBank/DDBJ whole genome shotgun (WGS) entry which is preliminary data.</text>
</comment>
<dbReference type="OrthoDB" id="2880568at2759"/>
<gene>
    <name evidence="1" type="ORF">BDZ94DRAFT_1314715</name>
</gene>
<proteinExistence type="predicted"/>
<protein>
    <submittedName>
        <fullName evidence="1">Uncharacterized protein</fullName>
    </submittedName>
</protein>
<accession>A0A9P5XWK6</accession>
<organism evidence="1 2">
    <name type="scientific">Collybia nuda</name>
    <dbReference type="NCBI Taxonomy" id="64659"/>
    <lineage>
        <taxon>Eukaryota</taxon>
        <taxon>Fungi</taxon>
        <taxon>Dikarya</taxon>
        <taxon>Basidiomycota</taxon>
        <taxon>Agaricomycotina</taxon>
        <taxon>Agaricomycetes</taxon>
        <taxon>Agaricomycetidae</taxon>
        <taxon>Agaricales</taxon>
        <taxon>Tricholomatineae</taxon>
        <taxon>Clitocybaceae</taxon>
        <taxon>Collybia</taxon>
    </lineage>
</organism>
<dbReference type="AlphaFoldDB" id="A0A9P5XWK6"/>
<name>A0A9P5XWK6_9AGAR</name>
<keyword evidence="2" id="KW-1185">Reference proteome</keyword>
<dbReference type="EMBL" id="MU150398">
    <property type="protein sequence ID" value="KAF9456886.1"/>
    <property type="molecule type" value="Genomic_DNA"/>
</dbReference>